<dbReference type="Pfam" id="PF22819">
    <property type="entry name" value="TcaA_5th"/>
    <property type="match status" value="1"/>
</dbReference>
<proteinExistence type="predicted"/>
<dbReference type="PRINTS" id="PR00834">
    <property type="entry name" value="PROTEASES2C"/>
</dbReference>
<keyword evidence="4" id="KW-0472">Membrane</keyword>
<protein>
    <recommendedName>
        <fullName evidence="5">TcaA protein NTF2-like domain-containing protein</fullName>
    </recommendedName>
</protein>
<evidence type="ECO:0000259" key="5">
    <source>
        <dbReference type="Pfam" id="PF22819"/>
    </source>
</evidence>
<dbReference type="Pfam" id="PF13365">
    <property type="entry name" value="Trypsin_2"/>
    <property type="match status" value="1"/>
</dbReference>
<dbReference type="Gene3D" id="2.40.10.120">
    <property type="match status" value="1"/>
</dbReference>
<sequence length="435" mass="49045">MYCSNCGGKLEEEAKFCNDCGQKTHNPRSKKTWLIFGIITSIITTIFIGFAIASFITNTKQETAIEVNSETSTPPAKQSALELQSGTKEKTEIIKESLPKVFTILTTDGQGSGFLYKEGGYIVTNAHVVAGYNDVTVRNHDGQDSSAKVIGVSNHSDVALLKSEEYAEDSPFIVELEQTDIGTEVIAIGSPQGFENSASIGYLTGTEREIEYDFVYEELYQFDAQIDQGSSGGPLLDGASGKVIGINSLLYTNNASFGFSIPLYKVADLINGWIESPMNKTQIAEVYDSYDEFAYSEEESEYTEDYYDEDYMGSYTFDEESLTNFIIAFRDYYESALYYEDFYWIEDMLLPDSDVYTTLKDYISEISGQGNEYYFVSNTITDVEIFDEYAIVNTNEEVDMYDSQGDYNYYDNDVEYTIVISEDGYYQIEDIFQLN</sequence>
<dbReference type="InterPro" id="IPR001940">
    <property type="entry name" value="Peptidase_S1C"/>
</dbReference>
<feature type="transmembrane region" description="Helical" evidence="4">
    <location>
        <begin position="33"/>
        <end position="56"/>
    </location>
</feature>
<evidence type="ECO:0000256" key="4">
    <source>
        <dbReference type="SAM" id="Phobius"/>
    </source>
</evidence>
<dbReference type="eggNOG" id="COG0265">
    <property type="taxonomic scope" value="Bacteria"/>
</dbReference>
<keyword evidence="3" id="KW-0720">Serine protease</keyword>
<dbReference type="InterPro" id="IPR009003">
    <property type="entry name" value="Peptidase_S1_PA"/>
</dbReference>
<comment type="caution">
    <text evidence="6">The sequence shown here is derived from an EMBL/GenBank/DDBJ whole genome shotgun (WGS) entry which is preliminary data.</text>
</comment>
<dbReference type="RefSeq" id="WP_036203283.1">
    <property type="nucleotide sequence ID" value="NZ_AVCY01000001.1"/>
</dbReference>
<gene>
    <name evidence="6" type="ORF">CD33_18575</name>
</gene>
<keyword evidence="1" id="KW-0645">Protease</keyword>
<dbReference type="Proteomes" id="UP000030408">
    <property type="component" value="Unassembled WGS sequence"/>
</dbReference>
<dbReference type="PANTHER" id="PTHR43343:SF3">
    <property type="entry name" value="PROTEASE DO-LIKE 8, CHLOROPLASTIC"/>
    <property type="match status" value="1"/>
</dbReference>
<evidence type="ECO:0000313" key="7">
    <source>
        <dbReference type="Proteomes" id="UP000030408"/>
    </source>
</evidence>
<feature type="domain" description="TcaA protein NTF2-like" evidence="5">
    <location>
        <begin position="319"/>
        <end position="431"/>
    </location>
</feature>
<accession>A0A0A3HS21</accession>
<dbReference type="AlphaFoldDB" id="A0A0A3HS21"/>
<dbReference type="InterPro" id="IPR054528">
    <property type="entry name" value="TcaA_5th"/>
</dbReference>
<evidence type="ECO:0000256" key="3">
    <source>
        <dbReference type="ARBA" id="ARBA00022825"/>
    </source>
</evidence>
<keyword evidence="7" id="KW-1185">Reference proteome</keyword>
<dbReference type="STRING" id="1384057.CD33_18575"/>
<name>A0A0A3HS21_9BACL</name>
<dbReference type="GO" id="GO:0006508">
    <property type="term" value="P:proteolysis"/>
    <property type="evidence" value="ECO:0007669"/>
    <property type="project" value="UniProtKB-KW"/>
</dbReference>
<dbReference type="InterPro" id="IPR051201">
    <property type="entry name" value="Chloro_Bact_Ser_Proteases"/>
</dbReference>
<evidence type="ECO:0000256" key="2">
    <source>
        <dbReference type="ARBA" id="ARBA00022801"/>
    </source>
</evidence>
<dbReference type="SUPFAM" id="SSF50494">
    <property type="entry name" value="Trypsin-like serine proteases"/>
    <property type="match status" value="1"/>
</dbReference>
<dbReference type="GO" id="GO:0004252">
    <property type="term" value="F:serine-type endopeptidase activity"/>
    <property type="evidence" value="ECO:0007669"/>
    <property type="project" value="InterPro"/>
</dbReference>
<evidence type="ECO:0000256" key="1">
    <source>
        <dbReference type="ARBA" id="ARBA00022670"/>
    </source>
</evidence>
<keyword evidence="4" id="KW-1133">Transmembrane helix</keyword>
<dbReference type="EMBL" id="JPVO01000055">
    <property type="protein sequence ID" value="KGR74005.1"/>
    <property type="molecule type" value="Genomic_DNA"/>
</dbReference>
<keyword evidence="4" id="KW-0812">Transmembrane</keyword>
<organism evidence="6 7">
    <name type="scientific">Ureibacillus sinduriensis BLB-1 = JCM 15800</name>
    <dbReference type="NCBI Taxonomy" id="1384057"/>
    <lineage>
        <taxon>Bacteria</taxon>
        <taxon>Bacillati</taxon>
        <taxon>Bacillota</taxon>
        <taxon>Bacilli</taxon>
        <taxon>Bacillales</taxon>
        <taxon>Caryophanaceae</taxon>
        <taxon>Ureibacillus</taxon>
    </lineage>
</organism>
<evidence type="ECO:0000313" key="6">
    <source>
        <dbReference type="EMBL" id="KGR74005.1"/>
    </source>
</evidence>
<keyword evidence="2" id="KW-0378">Hydrolase</keyword>
<dbReference type="PANTHER" id="PTHR43343">
    <property type="entry name" value="PEPTIDASE S12"/>
    <property type="match status" value="1"/>
</dbReference>
<reference evidence="6 7" key="1">
    <citation type="submission" date="2014-02" db="EMBL/GenBank/DDBJ databases">
        <title>Draft genome sequence of Lysinibacillus sinduriensis JCM 15800.</title>
        <authorList>
            <person name="Zhang F."/>
            <person name="Wang G."/>
            <person name="Zhang L."/>
        </authorList>
    </citation>
    <scope>NUCLEOTIDE SEQUENCE [LARGE SCALE GENOMIC DNA]</scope>
    <source>
        <strain evidence="6 7">JCM 15800</strain>
    </source>
</reference>